<evidence type="ECO:0000313" key="2">
    <source>
        <dbReference type="Proteomes" id="UP000622547"/>
    </source>
</evidence>
<evidence type="ECO:0000313" key="1">
    <source>
        <dbReference type="EMBL" id="GII41163.1"/>
    </source>
</evidence>
<dbReference type="AlphaFoldDB" id="A0A8J3XLX9"/>
<gene>
    <name evidence="1" type="ORF">Pph01_61660</name>
</gene>
<sequence length="407" mass="43955">MSSTSSRRQVLVGGALGVGALAGAASGVGPALASPKALPPVRTRPRPVAPVNQAVADQMPLAYKVMPQQAVGVDLEKEIAIHTMADIDDKRVRLIDYIWKGAGLPTTMPKVEPGVALPAAIADLTGVRQTTKLTIPLRYGVKATQYLLTPTKVGTKLRLAIYHTGHGENPIIRVRTVQALLDLGYAVLCSDMPFVGWNVQLIQDLNDPKKYVDISSGTRAHNRFDTYETSSFSAMTFFLEPLAVGINYAQQLLRPQSISMIGLSGGGWTTTAYAAIDTRITRSYPTAGTFPFYLRPGPSRESTGDWEQGGIEGASVPGFYAIVSFGDLYVMGAVGPRRAQLQILNRFDYCCFAGVGARSYAPVVSHRVALIGQGTWDLLEDATHNQHQVSPYALEVILWDLETNPPD</sequence>
<dbReference type="Gene3D" id="3.40.50.1820">
    <property type="entry name" value="alpha/beta hydrolase"/>
    <property type="match status" value="1"/>
</dbReference>
<reference evidence="1 2" key="1">
    <citation type="submission" date="2021-01" db="EMBL/GenBank/DDBJ databases">
        <title>Whole genome shotgun sequence of Planotetraspora phitsanulokensis NBRC 104273.</title>
        <authorList>
            <person name="Komaki H."/>
            <person name="Tamura T."/>
        </authorList>
    </citation>
    <scope>NUCLEOTIDE SEQUENCE [LARGE SCALE GENOMIC DNA]</scope>
    <source>
        <strain evidence="1 2">NBRC 104273</strain>
    </source>
</reference>
<dbReference type="EMBL" id="BOOP01000030">
    <property type="protein sequence ID" value="GII41163.1"/>
    <property type="molecule type" value="Genomic_DNA"/>
</dbReference>
<dbReference type="InterPro" id="IPR006311">
    <property type="entry name" value="TAT_signal"/>
</dbReference>
<proteinExistence type="predicted"/>
<dbReference type="InterPro" id="IPR029058">
    <property type="entry name" value="AB_hydrolase_fold"/>
</dbReference>
<accession>A0A8J3XLX9</accession>
<dbReference type="PROSITE" id="PS51318">
    <property type="entry name" value="TAT"/>
    <property type="match status" value="1"/>
</dbReference>
<comment type="caution">
    <text evidence="1">The sequence shown here is derived from an EMBL/GenBank/DDBJ whole genome shotgun (WGS) entry which is preliminary data.</text>
</comment>
<keyword evidence="2" id="KW-1185">Reference proteome</keyword>
<name>A0A8J3XLX9_9ACTN</name>
<protein>
    <submittedName>
        <fullName evidence="1">Uncharacterized protein</fullName>
    </submittedName>
</protein>
<organism evidence="1 2">
    <name type="scientific">Planotetraspora phitsanulokensis</name>
    <dbReference type="NCBI Taxonomy" id="575192"/>
    <lineage>
        <taxon>Bacteria</taxon>
        <taxon>Bacillati</taxon>
        <taxon>Actinomycetota</taxon>
        <taxon>Actinomycetes</taxon>
        <taxon>Streptosporangiales</taxon>
        <taxon>Streptosporangiaceae</taxon>
        <taxon>Planotetraspora</taxon>
    </lineage>
</organism>
<dbReference type="Proteomes" id="UP000622547">
    <property type="component" value="Unassembled WGS sequence"/>
</dbReference>
<dbReference type="SUPFAM" id="SSF53474">
    <property type="entry name" value="alpha/beta-Hydrolases"/>
    <property type="match status" value="1"/>
</dbReference>